<accession>I4A354</accession>
<name>I4A354_ORNRL</name>
<feature type="signal peptide" evidence="1">
    <location>
        <begin position="1"/>
        <end position="18"/>
    </location>
</feature>
<dbReference type="Proteomes" id="UP000006051">
    <property type="component" value="Chromosome"/>
</dbReference>
<evidence type="ECO:0000256" key="1">
    <source>
        <dbReference type="SAM" id="SignalP"/>
    </source>
</evidence>
<dbReference type="KEGG" id="orh:Ornrh_2257"/>
<dbReference type="GeneID" id="97258835"/>
<protein>
    <submittedName>
        <fullName evidence="2">Uncharacterized protein</fullName>
    </submittedName>
</protein>
<dbReference type="EMBL" id="CP003283">
    <property type="protein sequence ID" value="AFL98388.1"/>
    <property type="molecule type" value="Genomic_DNA"/>
</dbReference>
<dbReference type="HOGENOM" id="CLU_1946621_0_0_10"/>
<reference evidence="2 3" key="1">
    <citation type="submission" date="2012-06" db="EMBL/GenBank/DDBJ databases">
        <title>The complete genome of Ornithobacterium rhinotracheale DSM 15997.</title>
        <authorList>
            <consortium name="US DOE Joint Genome Institute (JGI-PGF)"/>
            <person name="Lucas S."/>
            <person name="Copeland A."/>
            <person name="Lapidus A."/>
            <person name="Goodwin L."/>
            <person name="Pitluck S."/>
            <person name="Peters L."/>
            <person name="Mikhailova N."/>
            <person name="Teshima H."/>
            <person name="Kyrpides N."/>
            <person name="Mavromatis K."/>
            <person name="Pagani I."/>
            <person name="Ivanova N."/>
            <person name="Ovchinnikova G."/>
            <person name="Zeytun A."/>
            <person name="Detter J.C."/>
            <person name="Han C."/>
            <person name="Land M."/>
            <person name="Hauser L."/>
            <person name="Markowitz V."/>
            <person name="Cheng J.-F."/>
            <person name="Hugenholtz P."/>
            <person name="Woyke T."/>
            <person name="Wu D."/>
            <person name="Lang E."/>
            <person name="Kopitz M."/>
            <person name="Brambilla E."/>
            <person name="Klenk H.-P."/>
            <person name="Eisen J.A."/>
        </authorList>
    </citation>
    <scope>NUCLEOTIDE SEQUENCE [LARGE SCALE GENOMIC DNA]</scope>
    <source>
        <strain evidence="3">ATCC 51463 / DSM 15997 / CCUG 23171 / LMG 9086</strain>
    </source>
</reference>
<gene>
    <name evidence="2" type="ordered locus">Ornrh_2257</name>
</gene>
<dbReference type="RefSeq" id="WP_014791889.1">
    <property type="nucleotide sequence ID" value="NC_018016.1"/>
</dbReference>
<dbReference type="AlphaFoldDB" id="I4A354"/>
<proteinExistence type="predicted"/>
<feature type="chain" id="PRO_5003684825" evidence="1">
    <location>
        <begin position="19"/>
        <end position="143"/>
    </location>
</feature>
<evidence type="ECO:0000313" key="2">
    <source>
        <dbReference type="EMBL" id="AFL98388.1"/>
    </source>
</evidence>
<keyword evidence="3" id="KW-1185">Reference proteome</keyword>
<organism evidence="2 3">
    <name type="scientific">Ornithobacterium rhinotracheale (strain ATCC 51463 / DSM 15997 / CCUG 23171 / CIP 104009 / LMG 9086)</name>
    <dbReference type="NCBI Taxonomy" id="867902"/>
    <lineage>
        <taxon>Bacteria</taxon>
        <taxon>Pseudomonadati</taxon>
        <taxon>Bacteroidota</taxon>
        <taxon>Flavobacteriia</taxon>
        <taxon>Flavobacteriales</taxon>
        <taxon>Weeksellaceae</taxon>
        <taxon>Ornithobacterium</taxon>
    </lineage>
</organism>
<dbReference type="GeneID" id="71570328"/>
<keyword evidence="1" id="KW-0732">Signal</keyword>
<sequence>MKKCLLLFVGLVSAMAYSQEKPFKDLDSLSFKKAISEITSVSANGYKQDTIVGDHIYFRKQGEENPFLIKYYKYNKGENKDLGVAGVPVYSINEVVGEFKLVFPILQQFFNPNADAEKILKERGKFTTKYSIRKWYDLWILRF</sequence>
<evidence type="ECO:0000313" key="3">
    <source>
        <dbReference type="Proteomes" id="UP000006051"/>
    </source>
</evidence>
<dbReference type="STRING" id="867902.Ornrh_2257"/>